<dbReference type="EMBL" id="CP139487">
    <property type="protein sequence ID" value="WPU66116.1"/>
    <property type="molecule type" value="Genomic_DNA"/>
</dbReference>
<accession>A0AAX4HSB5</accession>
<keyword evidence="1" id="KW-0732">Signal</keyword>
<keyword evidence="3" id="KW-1185">Reference proteome</keyword>
<feature type="signal peptide" evidence="1">
    <location>
        <begin position="1"/>
        <end position="18"/>
    </location>
</feature>
<gene>
    <name evidence="2" type="ORF">SOO65_05095</name>
</gene>
<dbReference type="Proteomes" id="UP001324634">
    <property type="component" value="Chromosome"/>
</dbReference>
<feature type="chain" id="PRO_5043511717" description="Cytochrome c domain-containing protein" evidence="1">
    <location>
        <begin position="19"/>
        <end position="490"/>
    </location>
</feature>
<dbReference type="KEGG" id="psti:SOO65_05095"/>
<evidence type="ECO:0008006" key="4">
    <source>
        <dbReference type="Google" id="ProtNLM"/>
    </source>
</evidence>
<reference evidence="2 3" key="1">
    <citation type="submission" date="2023-11" db="EMBL/GenBank/DDBJ databases">
        <title>Peredibacter starrii A3.12.</title>
        <authorList>
            <person name="Mitchell R.J."/>
        </authorList>
    </citation>
    <scope>NUCLEOTIDE SEQUENCE [LARGE SCALE GENOMIC DNA]</scope>
    <source>
        <strain evidence="2 3">A3.12</strain>
    </source>
</reference>
<evidence type="ECO:0000313" key="3">
    <source>
        <dbReference type="Proteomes" id="UP001324634"/>
    </source>
</evidence>
<proteinExistence type="predicted"/>
<evidence type="ECO:0000313" key="2">
    <source>
        <dbReference type="EMBL" id="WPU66116.1"/>
    </source>
</evidence>
<organism evidence="2 3">
    <name type="scientific">Peredibacter starrii</name>
    <dbReference type="NCBI Taxonomy" id="28202"/>
    <lineage>
        <taxon>Bacteria</taxon>
        <taxon>Pseudomonadati</taxon>
        <taxon>Bdellovibrionota</taxon>
        <taxon>Bacteriovoracia</taxon>
        <taxon>Bacteriovoracales</taxon>
        <taxon>Bacteriovoracaceae</taxon>
        <taxon>Peredibacter</taxon>
    </lineage>
</organism>
<evidence type="ECO:0000256" key="1">
    <source>
        <dbReference type="SAM" id="SignalP"/>
    </source>
</evidence>
<sequence>MKHLILLSFLALPQLLQAQVTASDELKRLNKCYGLFVRERIPTDHPLWVAVSRGTKSGTDACMELFDKAKLTSSGELPKTNGNYDYEGMRVLNSFLRFHKSQFEIPDFSTAVGNGIDRFTRDVTDSNEPAYHFLYSLFAPEQKFSDVVTRDFSLRAKRYSMKSERTRSVASVALPVIMQGVYKTVKDANGNSVLVPDDAKGGASPFEPVLPETGILIGLDVDQEDNSIEPTHFNPNFGTLKFTSTNINQHLGGGIIGSQGYLLGNLGKDGFTNGGTNLFRRWGKHVMADLLCRDLPALRSKDVVAEVDAESTIAFRTGISCMGCHSSMDPLAGAARNSRAAWTSNAGMSFNRVKFIGHRTPDLGYAEFPSKVADANFHRRPANGRLYYRSYNGDLVLNEVEGLQQLGESIAKTNDYYVCAAKRYYRFLTGINVNLADLGNINTPALSPGEKFQRDRVINMGLDLKSHQSLRTLIKNIIKSDAFIYPDRGV</sequence>
<name>A0AAX4HSB5_9BACT</name>
<protein>
    <recommendedName>
        <fullName evidence="4">Cytochrome c domain-containing protein</fullName>
    </recommendedName>
</protein>
<dbReference type="RefSeq" id="WP_321397948.1">
    <property type="nucleotide sequence ID" value="NZ_CP139487.1"/>
</dbReference>
<dbReference type="AlphaFoldDB" id="A0AAX4HSB5"/>